<feature type="chain" id="PRO_5008056447" description="Cell wall mannoprotein PIR1-like C-terminal domain-containing protein" evidence="7">
    <location>
        <begin position="22"/>
        <end position="344"/>
    </location>
</feature>
<dbReference type="eggNOG" id="ENOG502RKR1">
    <property type="taxonomic scope" value="Eukaryota"/>
</dbReference>
<organism evidence="9">
    <name type="scientific">Pseudogymnoascus destructans</name>
    <dbReference type="NCBI Taxonomy" id="655981"/>
    <lineage>
        <taxon>Eukaryota</taxon>
        <taxon>Fungi</taxon>
        <taxon>Dikarya</taxon>
        <taxon>Ascomycota</taxon>
        <taxon>Pezizomycotina</taxon>
        <taxon>Leotiomycetes</taxon>
        <taxon>Thelebolales</taxon>
        <taxon>Thelebolaceae</taxon>
        <taxon>Pseudogymnoascus</taxon>
    </lineage>
</organism>
<feature type="region of interest" description="Disordered" evidence="6">
    <location>
        <begin position="152"/>
        <end position="344"/>
    </location>
</feature>
<feature type="compositionally biased region" description="Gly residues" evidence="6">
    <location>
        <begin position="194"/>
        <end position="203"/>
    </location>
</feature>
<evidence type="ECO:0000256" key="1">
    <source>
        <dbReference type="ARBA" id="ARBA00004191"/>
    </source>
</evidence>
<dbReference type="VEuPathDB" id="FungiDB:GMDG_00268"/>
<feature type="compositionally biased region" description="Low complexity" evidence="6">
    <location>
        <begin position="204"/>
        <end position="216"/>
    </location>
</feature>
<comment type="similarity">
    <text evidence="5">Belongs to the PIR protein family.</text>
</comment>
<evidence type="ECO:0000256" key="5">
    <source>
        <dbReference type="ARBA" id="ARBA00038219"/>
    </source>
</evidence>
<dbReference type="GO" id="GO:0031505">
    <property type="term" value="P:fungal-type cell wall organization"/>
    <property type="evidence" value="ECO:0007669"/>
    <property type="project" value="TreeGrafter"/>
</dbReference>
<proteinExistence type="inferred from homology"/>
<evidence type="ECO:0000256" key="7">
    <source>
        <dbReference type="SAM" id="SignalP"/>
    </source>
</evidence>
<reference evidence="9" key="1">
    <citation type="submission" date="2016-03" db="EMBL/GenBank/DDBJ databases">
        <title>Updated assembly of Pseudogymnoascus destructans, the fungus causing white-nose syndrome of bats.</title>
        <authorList>
            <person name="Palmer J.M."/>
            <person name="Drees K.P."/>
            <person name="Foster J.T."/>
            <person name="Lindner D.L."/>
        </authorList>
    </citation>
    <scope>NUCLEOTIDE SEQUENCE [LARGE SCALE GENOMIC DNA]</scope>
    <source>
        <strain evidence="9">20631-21</strain>
    </source>
</reference>
<accession>A0A177AA18</accession>
<feature type="domain" description="Cell wall mannoprotein PIR1-like C-terminal" evidence="8">
    <location>
        <begin position="74"/>
        <end position="147"/>
    </location>
</feature>
<dbReference type="PANTHER" id="PTHR47254">
    <property type="entry name" value="CELL WALL MANNOPROTEIN CIS3-RELATED"/>
    <property type="match status" value="1"/>
</dbReference>
<dbReference type="PROSITE" id="PS51257">
    <property type="entry name" value="PROKAR_LIPOPROTEIN"/>
    <property type="match status" value="1"/>
</dbReference>
<dbReference type="Pfam" id="PF22799">
    <property type="entry name" value="PIR1-like_C"/>
    <property type="match status" value="1"/>
</dbReference>
<name>A0A177AA18_9PEZI</name>
<evidence type="ECO:0000313" key="9">
    <source>
        <dbReference type="EMBL" id="OAF58033.1"/>
    </source>
</evidence>
<feature type="compositionally biased region" description="Gly residues" evidence="6">
    <location>
        <begin position="284"/>
        <end position="311"/>
    </location>
</feature>
<keyword evidence="2" id="KW-0134">Cell wall</keyword>
<feature type="compositionally biased region" description="Gly residues" evidence="6">
    <location>
        <begin position="217"/>
        <end position="235"/>
    </location>
</feature>
<dbReference type="InterPro" id="IPR054508">
    <property type="entry name" value="PIR1-like_C"/>
</dbReference>
<keyword evidence="4 7" id="KW-0732">Signal</keyword>
<dbReference type="Proteomes" id="UP000077154">
    <property type="component" value="Unassembled WGS sequence"/>
</dbReference>
<feature type="signal peptide" evidence="7">
    <location>
        <begin position="1"/>
        <end position="21"/>
    </location>
</feature>
<dbReference type="RefSeq" id="XP_024323319.1">
    <property type="nucleotide sequence ID" value="XM_024468914.1"/>
</dbReference>
<dbReference type="GO" id="GO:0005199">
    <property type="term" value="F:structural constituent of cell wall"/>
    <property type="evidence" value="ECO:0007669"/>
    <property type="project" value="TreeGrafter"/>
</dbReference>
<dbReference type="GeneID" id="36288358"/>
<evidence type="ECO:0000256" key="4">
    <source>
        <dbReference type="ARBA" id="ARBA00022729"/>
    </source>
</evidence>
<evidence type="ECO:0000259" key="8">
    <source>
        <dbReference type="Pfam" id="PF22799"/>
    </source>
</evidence>
<evidence type="ECO:0000256" key="2">
    <source>
        <dbReference type="ARBA" id="ARBA00022512"/>
    </source>
</evidence>
<evidence type="ECO:0000256" key="6">
    <source>
        <dbReference type="SAM" id="MobiDB-lite"/>
    </source>
</evidence>
<dbReference type="PANTHER" id="PTHR47254:SF1">
    <property type="entry name" value="CELL WALL MANNOPROTEIN CIS3-RELATED"/>
    <property type="match status" value="1"/>
</dbReference>
<protein>
    <recommendedName>
        <fullName evidence="8">Cell wall mannoprotein PIR1-like C-terminal domain-containing protein</fullName>
    </recommendedName>
</protein>
<feature type="compositionally biased region" description="Gly residues" evidence="6">
    <location>
        <begin position="242"/>
        <end position="270"/>
    </location>
</feature>
<comment type="subcellular location">
    <subcellularLocation>
        <location evidence="1">Secreted</location>
        <location evidence="1">Cell wall</location>
    </subcellularLocation>
</comment>
<dbReference type="InterPro" id="IPR051153">
    <property type="entry name" value="Yeast_CWMannoprotein_PIR"/>
</dbReference>
<dbReference type="AlphaFoldDB" id="A0A177AA18"/>
<sequence length="344" mass="32424">MRYSFAAAALAAATLTTSVNGSAMPQASSSGCQPSFEGSFQIMVVPGSTPATPRMKKRAQCGSSGSLVATLKDGILTDAQGRIGSIVSNHQFQFDPAPGQVNALTTSGFSVCNSKLGLRGSTNFFQCRSGNFFNLYDESIAPQCEPITIDIISCASGGDPPGDPPVSQVGDGQPKSGAGQQLGDGQVQNPAGAQQGGAAGEAGDGQIQSPGAQQGDQQGGHQGGSSSGASAGGSSGTQPGAPSGGTSGTQPGEGVGSGGGASPSGGGASGGAPTCASCAEGSQPSGGGAGGGVSGASAGGQPSGSGAGGGAAQQIGDGQLQSGGGGGGASHEAGEGQIQSPARF</sequence>
<gene>
    <name evidence="9" type="ORF">VC83_05292</name>
</gene>
<keyword evidence="3" id="KW-0964">Secreted</keyword>
<evidence type="ECO:0000256" key="3">
    <source>
        <dbReference type="ARBA" id="ARBA00022525"/>
    </source>
</evidence>
<dbReference type="GO" id="GO:0009277">
    <property type="term" value="C:fungal-type cell wall"/>
    <property type="evidence" value="ECO:0007669"/>
    <property type="project" value="TreeGrafter"/>
</dbReference>
<dbReference type="EMBL" id="KV441398">
    <property type="protein sequence ID" value="OAF58033.1"/>
    <property type="molecule type" value="Genomic_DNA"/>
</dbReference>
<dbReference type="OrthoDB" id="5415592at2759"/>